<dbReference type="PANTHER" id="PTHR30480:SF13">
    <property type="entry name" value="BETA-HEXOSAMINIDASE"/>
    <property type="match status" value="1"/>
</dbReference>
<accession>A0A9D1R1P5</accession>
<dbReference type="EMBL" id="DXGI01000262">
    <property type="protein sequence ID" value="HIW78863.1"/>
    <property type="molecule type" value="Genomic_DNA"/>
</dbReference>
<feature type="domain" description="Glycoside hydrolase family 3 N-terminal" evidence="6">
    <location>
        <begin position="3"/>
        <end position="330"/>
    </location>
</feature>
<evidence type="ECO:0000256" key="1">
    <source>
        <dbReference type="ARBA" id="ARBA00001231"/>
    </source>
</evidence>
<proteinExistence type="inferred from homology"/>
<reference evidence="7" key="1">
    <citation type="journal article" date="2021" name="PeerJ">
        <title>Extensive microbial diversity within the chicken gut microbiome revealed by metagenomics and culture.</title>
        <authorList>
            <person name="Gilroy R."/>
            <person name="Ravi A."/>
            <person name="Getino M."/>
            <person name="Pursley I."/>
            <person name="Horton D.L."/>
            <person name="Alikhan N.F."/>
            <person name="Baker D."/>
            <person name="Gharbi K."/>
            <person name="Hall N."/>
            <person name="Watson M."/>
            <person name="Adriaenssens E.M."/>
            <person name="Foster-Nyarko E."/>
            <person name="Jarju S."/>
            <person name="Secka A."/>
            <person name="Antonio M."/>
            <person name="Oren A."/>
            <person name="Chaudhuri R.R."/>
            <person name="La Ragione R."/>
            <person name="Hildebrand F."/>
            <person name="Pallen M.J."/>
        </authorList>
    </citation>
    <scope>NUCLEOTIDE SEQUENCE</scope>
    <source>
        <strain evidence="7">ChiSxjej5B17-1746</strain>
    </source>
</reference>
<dbReference type="InterPro" id="IPR050226">
    <property type="entry name" value="NagZ_Beta-hexosaminidase"/>
</dbReference>
<sequence length="351" mass="37382">MAGQMLLVGFKGQEPEDCAAVLEDIRLRHLGGVILFTRDAREPAAPRNIRDAAQLGRLTSALRAAADIPLLVGVDQEGGKVARLGPANGFPAFPSAEDLGRGTPEATRKSARRLGRMLHAAGINLDFAPVLDVNVYPDSPAIGRLGRAFSADPERVAAHGAAFAQGLNAAGVAAAFKHFPGHGSARADSHQGVTDISETWGEAELAPYEVALRGAGAHMVMVGHVFHRGLDPVFPATLSPAVIEGLLRRRLGYDGVVITDDLQMRAIADHYSFEEVVLRAVEAGADILLFGNNLDYDPGIVSRAQAVLVGAVREGRLPRARLETSWRRIMGLKAEMARAEEAEEKAEAVHP</sequence>
<dbReference type="GO" id="GO:0005975">
    <property type="term" value="P:carbohydrate metabolic process"/>
    <property type="evidence" value="ECO:0007669"/>
    <property type="project" value="InterPro"/>
</dbReference>
<keyword evidence="4 7" id="KW-0378">Hydrolase</keyword>
<reference evidence="7" key="2">
    <citation type="submission" date="2021-04" db="EMBL/GenBank/DDBJ databases">
        <authorList>
            <person name="Gilroy R."/>
        </authorList>
    </citation>
    <scope>NUCLEOTIDE SEQUENCE</scope>
    <source>
        <strain evidence="7">ChiSxjej5B17-1746</strain>
    </source>
</reference>
<dbReference type="SUPFAM" id="SSF51445">
    <property type="entry name" value="(Trans)glycosidases"/>
    <property type="match status" value="1"/>
</dbReference>
<name>A0A9D1R1P5_9BACT</name>
<evidence type="ECO:0000259" key="6">
    <source>
        <dbReference type="Pfam" id="PF00933"/>
    </source>
</evidence>
<dbReference type="InterPro" id="IPR036962">
    <property type="entry name" value="Glyco_hydro_3_N_sf"/>
</dbReference>
<dbReference type="AlphaFoldDB" id="A0A9D1R1P5"/>
<evidence type="ECO:0000256" key="5">
    <source>
        <dbReference type="ARBA" id="ARBA00023295"/>
    </source>
</evidence>
<comment type="similarity">
    <text evidence="2">Belongs to the glycosyl hydrolase 3 family.</text>
</comment>
<organism evidence="7 8">
    <name type="scientific">Candidatus Bilophila faecipullorum</name>
    <dbReference type="NCBI Taxonomy" id="2838482"/>
    <lineage>
        <taxon>Bacteria</taxon>
        <taxon>Pseudomonadati</taxon>
        <taxon>Thermodesulfobacteriota</taxon>
        <taxon>Desulfovibrionia</taxon>
        <taxon>Desulfovibrionales</taxon>
        <taxon>Desulfovibrionaceae</taxon>
        <taxon>Bilophila</taxon>
    </lineage>
</organism>
<dbReference type="EC" id="3.2.1.52" evidence="3"/>
<gene>
    <name evidence="7" type="ORF">H9874_06940</name>
</gene>
<dbReference type="InterPro" id="IPR017853">
    <property type="entry name" value="GH"/>
</dbReference>
<comment type="catalytic activity">
    <reaction evidence="1">
        <text>Hydrolysis of terminal non-reducing N-acetyl-D-hexosamine residues in N-acetyl-beta-D-hexosaminides.</text>
        <dbReference type="EC" id="3.2.1.52"/>
    </reaction>
</comment>
<dbReference type="GO" id="GO:0009254">
    <property type="term" value="P:peptidoglycan turnover"/>
    <property type="evidence" value="ECO:0007669"/>
    <property type="project" value="TreeGrafter"/>
</dbReference>
<dbReference type="InterPro" id="IPR001764">
    <property type="entry name" value="Glyco_hydro_3_N"/>
</dbReference>
<dbReference type="GO" id="GO:0004563">
    <property type="term" value="F:beta-N-acetylhexosaminidase activity"/>
    <property type="evidence" value="ECO:0007669"/>
    <property type="project" value="UniProtKB-EC"/>
</dbReference>
<evidence type="ECO:0000256" key="2">
    <source>
        <dbReference type="ARBA" id="ARBA00005336"/>
    </source>
</evidence>
<dbReference type="Gene3D" id="3.20.20.300">
    <property type="entry name" value="Glycoside hydrolase, family 3, N-terminal domain"/>
    <property type="match status" value="1"/>
</dbReference>
<comment type="caution">
    <text evidence="7">The sequence shown here is derived from an EMBL/GenBank/DDBJ whole genome shotgun (WGS) entry which is preliminary data.</text>
</comment>
<dbReference type="PANTHER" id="PTHR30480">
    <property type="entry name" value="BETA-HEXOSAMINIDASE-RELATED"/>
    <property type="match status" value="1"/>
</dbReference>
<protein>
    <recommendedName>
        <fullName evidence="3">beta-N-acetylhexosaminidase</fullName>
        <ecNumber evidence="3">3.2.1.52</ecNumber>
    </recommendedName>
</protein>
<dbReference type="Proteomes" id="UP000824264">
    <property type="component" value="Unassembled WGS sequence"/>
</dbReference>
<keyword evidence="5" id="KW-0326">Glycosidase</keyword>
<evidence type="ECO:0000313" key="8">
    <source>
        <dbReference type="Proteomes" id="UP000824264"/>
    </source>
</evidence>
<evidence type="ECO:0000256" key="3">
    <source>
        <dbReference type="ARBA" id="ARBA00012663"/>
    </source>
</evidence>
<dbReference type="Pfam" id="PF00933">
    <property type="entry name" value="Glyco_hydro_3"/>
    <property type="match status" value="1"/>
</dbReference>
<evidence type="ECO:0000313" key="7">
    <source>
        <dbReference type="EMBL" id="HIW78863.1"/>
    </source>
</evidence>
<evidence type="ECO:0000256" key="4">
    <source>
        <dbReference type="ARBA" id="ARBA00022801"/>
    </source>
</evidence>